<feature type="non-terminal residue" evidence="2">
    <location>
        <position position="1"/>
    </location>
</feature>
<dbReference type="Gene3D" id="3.40.50.720">
    <property type="entry name" value="NAD(P)-binding Rossmann-like Domain"/>
    <property type="match status" value="1"/>
</dbReference>
<evidence type="ECO:0000256" key="1">
    <source>
        <dbReference type="SAM" id="MobiDB-lite"/>
    </source>
</evidence>
<dbReference type="Proteomes" id="UP000747542">
    <property type="component" value="Unassembled WGS sequence"/>
</dbReference>
<comment type="caution">
    <text evidence="2">The sequence shown here is derived from an EMBL/GenBank/DDBJ whole genome shotgun (WGS) entry which is preliminary data.</text>
</comment>
<accession>A0A8J5K560</accession>
<reference evidence="2" key="1">
    <citation type="journal article" date="2021" name="Sci. Adv.">
        <title>The American lobster genome reveals insights on longevity, neural, and immune adaptations.</title>
        <authorList>
            <person name="Polinski J.M."/>
            <person name="Zimin A.V."/>
            <person name="Clark K.F."/>
            <person name="Kohn A.B."/>
            <person name="Sadowski N."/>
            <person name="Timp W."/>
            <person name="Ptitsyn A."/>
            <person name="Khanna P."/>
            <person name="Romanova D.Y."/>
            <person name="Williams P."/>
            <person name="Greenwood S.J."/>
            <person name="Moroz L.L."/>
            <person name="Walt D.R."/>
            <person name="Bodnar A.G."/>
        </authorList>
    </citation>
    <scope>NUCLEOTIDE SEQUENCE</scope>
    <source>
        <tissue evidence="2">Heart &amp; testis</tissue>
    </source>
</reference>
<gene>
    <name evidence="2" type="primary">Uba5-L2</name>
    <name evidence="2" type="ORF">Hamer_G010191</name>
</gene>
<name>A0A8J5K560_HOMAM</name>
<sequence>RFLLKFGEVANYLGYNAMVDFFPTMTVRPNPQCEDIWCQKQQREYRAKKAAEPEPEKEEVKEEGVVHEDNEWDICLVAETTPEEAAGSVSAPMTNLAKGITVAYERLAPVAEEAGSNTVDTEGISLDDLMAQMKAL</sequence>
<protein>
    <submittedName>
        <fullName evidence="2">Ubiquitin-like modifier-activating enzyme 5-like 2</fullName>
    </submittedName>
</protein>
<dbReference type="EMBL" id="JAHLQT010021257">
    <property type="protein sequence ID" value="KAG7167793.1"/>
    <property type="molecule type" value="Genomic_DNA"/>
</dbReference>
<keyword evidence="3" id="KW-1185">Reference proteome</keyword>
<proteinExistence type="predicted"/>
<dbReference type="AlphaFoldDB" id="A0A8J5K560"/>
<evidence type="ECO:0000313" key="2">
    <source>
        <dbReference type="EMBL" id="KAG7167793.1"/>
    </source>
</evidence>
<feature type="region of interest" description="Disordered" evidence="1">
    <location>
        <begin position="44"/>
        <end position="66"/>
    </location>
</feature>
<organism evidence="2 3">
    <name type="scientific">Homarus americanus</name>
    <name type="common">American lobster</name>
    <dbReference type="NCBI Taxonomy" id="6706"/>
    <lineage>
        <taxon>Eukaryota</taxon>
        <taxon>Metazoa</taxon>
        <taxon>Ecdysozoa</taxon>
        <taxon>Arthropoda</taxon>
        <taxon>Crustacea</taxon>
        <taxon>Multicrustacea</taxon>
        <taxon>Malacostraca</taxon>
        <taxon>Eumalacostraca</taxon>
        <taxon>Eucarida</taxon>
        <taxon>Decapoda</taxon>
        <taxon>Pleocyemata</taxon>
        <taxon>Astacidea</taxon>
        <taxon>Nephropoidea</taxon>
        <taxon>Nephropidae</taxon>
        <taxon>Homarus</taxon>
    </lineage>
</organism>
<evidence type="ECO:0000313" key="3">
    <source>
        <dbReference type="Proteomes" id="UP000747542"/>
    </source>
</evidence>